<evidence type="ECO:0000256" key="2">
    <source>
        <dbReference type="ARBA" id="ARBA00004746"/>
    </source>
</evidence>
<keyword evidence="13" id="KW-1185">Reference proteome</keyword>
<dbReference type="GO" id="GO:0008710">
    <property type="term" value="F:8-amino-7-oxononanoate synthase activity"/>
    <property type="evidence" value="ECO:0007669"/>
    <property type="project" value="UniProtKB-UniRule"/>
</dbReference>
<dbReference type="InterPro" id="IPR004839">
    <property type="entry name" value="Aminotransferase_I/II_large"/>
</dbReference>
<dbReference type="HOGENOM" id="CLU_015846_11_0_6"/>
<evidence type="ECO:0000256" key="5">
    <source>
        <dbReference type="ARBA" id="ARBA00022679"/>
    </source>
</evidence>
<comment type="cofactor">
    <cofactor evidence="1 9 10">
        <name>pyridoxal 5'-phosphate</name>
        <dbReference type="ChEBI" id="CHEBI:597326"/>
    </cofactor>
</comment>
<dbReference type="InterPro" id="IPR015421">
    <property type="entry name" value="PyrdxlP-dep_Trfase_major"/>
</dbReference>
<dbReference type="Gene3D" id="3.90.1150.10">
    <property type="entry name" value="Aspartate Aminotransferase, domain 1"/>
    <property type="match status" value="1"/>
</dbReference>
<feature type="binding site" evidence="9">
    <location>
        <position position="358"/>
    </location>
    <ligand>
        <name>substrate</name>
    </ligand>
</feature>
<feature type="binding site" evidence="9">
    <location>
        <position position="241"/>
    </location>
    <ligand>
        <name>pyridoxal 5'-phosphate</name>
        <dbReference type="ChEBI" id="CHEBI:597326"/>
    </ligand>
</feature>
<reference evidence="12" key="1">
    <citation type="submission" date="2012-02" db="EMBL/GenBank/DDBJ databases">
        <title>The complete genome of Frateuria aurantia DSM 6220.</title>
        <authorList>
            <consortium name="US DOE Joint Genome Institute (JGI-PGF)"/>
            <person name="Lucas S."/>
            <person name="Copeland A."/>
            <person name="Lapidus A."/>
            <person name="Glavina del Rio T."/>
            <person name="Dalin E."/>
            <person name="Tice H."/>
            <person name="Bruce D."/>
            <person name="Goodwin L."/>
            <person name="Pitluck S."/>
            <person name="Peters L."/>
            <person name="Ovchinnikova G."/>
            <person name="Teshima H."/>
            <person name="Kyrpides N."/>
            <person name="Mavromatis K."/>
            <person name="Ivanova N."/>
            <person name="Brettin T."/>
            <person name="Detter J.C."/>
            <person name="Han C."/>
            <person name="Larimer F."/>
            <person name="Land M."/>
            <person name="Hauser L."/>
            <person name="Markowitz V."/>
            <person name="Cheng J.-F."/>
            <person name="Hugenholtz P."/>
            <person name="Woyke T."/>
            <person name="Wu D."/>
            <person name="Brambilla E."/>
            <person name="Klenk H.-P."/>
            <person name="Eisen J.A."/>
        </authorList>
    </citation>
    <scope>NUCLEOTIDE SEQUENCE</scope>
    <source>
        <strain evidence="12">DSM 6220</strain>
    </source>
</reference>
<feature type="binding site" evidence="9">
    <location>
        <position position="212"/>
    </location>
    <ligand>
        <name>pyridoxal 5'-phosphate</name>
        <dbReference type="ChEBI" id="CHEBI:597326"/>
    </ligand>
</feature>
<dbReference type="InterPro" id="IPR001917">
    <property type="entry name" value="Aminotrans_II_pyridoxalP_BS"/>
</dbReference>
<dbReference type="eggNOG" id="COG0156">
    <property type="taxonomic scope" value="Bacteria"/>
</dbReference>
<keyword evidence="7 9" id="KW-0663">Pyridoxal phosphate</keyword>
<evidence type="ECO:0000256" key="10">
    <source>
        <dbReference type="PIRSR" id="PIRSR604723-51"/>
    </source>
</evidence>
<dbReference type="Gene3D" id="3.40.640.10">
    <property type="entry name" value="Type I PLP-dependent aspartate aminotransferase-like (Major domain)"/>
    <property type="match status" value="1"/>
</dbReference>
<feature type="binding site" evidence="9">
    <location>
        <position position="138"/>
    </location>
    <ligand>
        <name>substrate</name>
    </ligand>
</feature>
<dbReference type="InterPro" id="IPR022834">
    <property type="entry name" value="AONS_Proteobacteria"/>
</dbReference>
<gene>
    <name evidence="9" type="primary">bioF</name>
    <name evidence="12" type="ordered locus">Fraau_0175</name>
</gene>
<evidence type="ECO:0000256" key="6">
    <source>
        <dbReference type="ARBA" id="ARBA00022756"/>
    </source>
</evidence>
<accession>H8L0P4</accession>
<comment type="similarity">
    <text evidence="3 9">Belongs to the class-II pyridoxal-phosphate-dependent aminotransferase family. BioF subfamily.</text>
</comment>
<comment type="subunit">
    <text evidence="4 9">Homodimer.</text>
</comment>
<dbReference type="UniPathway" id="UPA00078"/>
<dbReference type="PANTHER" id="PTHR13693">
    <property type="entry name" value="CLASS II AMINOTRANSFERASE/8-AMINO-7-OXONONANOATE SYNTHASE"/>
    <property type="match status" value="1"/>
</dbReference>
<dbReference type="Pfam" id="PF00155">
    <property type="entry name" value="Aminotran_1_2"/>
    <property type="match status" value="1"/>
</dbReference>
<comment type="catalytic activity">
    <reaction evidence="8 9">
        <text>6-carboxyhexanoyl-[ACP] + L-alanine + H(+) = (8S)-8-amino-7-oxononanoate + holo-[ACP] + CO2</text>
        <dbReference type="Rhea" id="RHEA:42288"/>
        <dbReference type="Rhea" id="RHEA-COMP:9685"/>
        <dbReference type="Rhea" id="RHEA-COMP:9955"/>
        <dbReference type="ChEBI" id="CHEBI:15378"/>
        <dbReference type="ChEBI" id="CHEBI:16526"/>
        <dbReference type="ChEBI" id="CHEBI:57972"/>
        <dbReference type="ChEBI" id="CHEBI:64479"/>
        <dbReference type="ChEBI" id="CHEBI:78846"/>
        <dbReference type="ChEBI" id="CHEBI:149468"/>
        <dbReference type="EC" id="2.3.1.47"/>
    </reaction>
</comment>
<feature type="binding site" evidence="9">
    <location>
        <begin position="113"/>
        <end position="114"/>
    </location>
    <ligand>
        <name>pyridoxal 5'-phosphate</name>
        <dbReference type="ChEBI" id="CHEBI:597326"/>
    </ligand>
</feature>
<keyword evidence="6 9" id="KW-0093">Biotin biosynthesis</keyword>
<dbReference type="PROSITE" id="PS00599">
    <property type="entry name" value="AA_TRANSFER_CLASS_2"/>
    <property type="match status" value="1"/>
</dbReference>
<dbReference type="OrthoDB" id="9807157at2"/>
<dbReference type="STRING" id="767434.Fraau_0175"/>
<name>H8L0P4_FRAAD</name>
<feature type="domain" description="Aminotransferase class I/classII large" evidence="11">
    <location>
        <begin position="47"/>
        <end position="386"/>
    </location>
</feature>
<evidence type="ECO:0000313" key="12">
    <source>
        <dbReference type="EMBL" id="AFC84672.1"/>
    </source>
</evidence>
<dbReference type="Proteomes" id="UP000005234">
    <property type="component" value="Chromosome"/>
</dbReference>
<feature type="binding site" evidence="9">
    <location>
        <position position="184"/>
    </location>
    <ligand>
        <name>pyridoxal 5'-phosphate</name>
        <dbReference type="ChEBI" id="CHEBI:597326"/>
    </ligand>
</feature>
<evidence type="ECO:0000259" key="11">
    <source>
        <dbReference type="Pfam" id="PF00155"/>
    </source>
</evidence>
<dbReference type="NCBIfam" id="TIGR00858">
    <property type="entry name" value="bioF"/>
    <property type="match status" value="1"/>
</dbReference>
<dbReference type="RefSeq" id="WP_014401678.1">
    <property type="nucleotide sequence ID" value="NC_017033.1"/>
</dbReference>
<dbReference type="InterPro" id="IPR050087">
    <property type="entry name" value="AON_synthase_class-II"/>
</dbReference>
<feature type="modified residue" description="N6-(pyridoxal phosphate)lysine" evidence="9 10">
    <location>
        <position position="244"/>
    </location>
</feature>
<dbReference type="GO" id="GO:0009102">
    <property type="term" value="P:biotin biosynthetic process"/>
    <property type="evidence" value="ECO:0007669"/>
    <property type="project" value="UniProtKB-UniRule"/>
</dbReference>
<dbReference type="EMBL" id="CP003350">
    <property type="protein sequence ID" value="AFC84672.1"/>
    <property type="molecule type" value="Genomic_DNA"/>
</dbReference>
<evidence type="ECO:0000256" key="8">
    <source>
        <dbReference type="ARBA" id="ARBA00047715"/>
    </source>
</evidence>
<sequence>MPVPAPRLSERLHAAGRQRITDGLWRSPPRVDYLDATHALVGGRRLTVFCHNDYLGLAHAPELATARLAAAARWGSGSTASAMVCGYSRAHAELEAALAEWTGRDRALLFATGYMANVGVLQTLLRGGDVCLQDKLNHASLLDGARLSGAMLKRYPHGDAEAAARQLALHPDVPALLATDGVFSMDGDIAPLADLSRLATSRRALLLVDDAHGLGVLGPAGAGTAAAAGLDQVQVPLLMGTLGKAVGTAGAFVAGPQELIEDLAQFARSHIYSTAPPPALAETTLAAVQLARTDHGRREHLDALIRHFRQAAAQLSLPLMPSQTPIQPLLVGDAGLACRISAQLAEAGFLVTAIRPPTVPAGQARLRVTLSAAHSMDQLDRLLDALERLFHQSPDSTLADGSATMP</sequence>
<feature type="binding site" evidence="9">
    <location>
        <position position="26"/>
    </location>
    <ligand>
        <name>substrate</name>
    </ligand>
</feature>
<dbReference type="AlphaFoldDB" id="H8L0P4"/>
<dbReference type="InterPro" id="IPR004723">
    <property type="entry name" value="AONS_Archaea/Proteobacteria"/>
</dbReference>
<dbReference type="HAMAP" id="MF_01693">
    <property type="entry name" value="BioF_aminotrans_2"/>
    <property type="match status" value="1"/>
</dbReference>
<dbReference type="KEGG" id="fau:Fraau_0175"/>
<comment type="function">
    <text evidence="9">Catalyzes the decarboxylative condensation of pimeloyl-[acyl-carrier protein] and L-alanine to produce 8-amino-7-oxononanoate (AON), [acyl-carrier protein], and carbon dioxide.</text>
</comment>
<dbReference type="InterPro" id="IPR015424">
    <property type="entry name" value="PyrdxlP-dep_Trfase"/>
</dbReference>
<dbReference type="GO" id="GO:0030170">
    <property type="term" value="F:pyridoxal phosphate binding"/>
    <property type="evidence" value="ECO:0007669"/>
    <property type="project" value="UniProtKB-UniRule"/>
</dbReference>
<organism evidence="12 13">
    <name type="scientific">Frateuria aurantia (strain ATCC 33424 / DSM 6220 / KCTC 2777 / LMG 1558 / NBRC 3245 / NCIMB 13370)</name>
    <name type="common">Acetobacter aurantius</name>
    <dbReference type="NCBI Taxonomy" id="767434"/>
    <lineage>
        <taxon>Bacteria</taxon>
        <taxon>Pseudomonadati</taxon>
        <taxon>Pseudomonadota</taxon>
        <taxon>Gammaproteobacteria</taxon>
        <taxon>Lysobacterales</taxon>
        <taxon>Rhodanobacteraceae</taxon>
        <taxon>Frateuria</taxon>
    </lineage>
</organism>
<evidence type="ECO:0000256" key="4">
    <source>
        <dbReference type="ARBA" id="ARBA00011738"/>
    </source>
</evidence>
<comment type="pathway">
    <text evidence="2 9">Cofactor biosynthesis; biotin biosynthesis.</text>
</comment>
<evidence type="ECO:0000313" key="13">
    <source>
        <dbReference type="Proteomes" id="UP000005234"/>
    </source>
</evidence>
<dbReference type="EC" id="2.3.1.47" evidence="9"/>
<evidence type="ECO:0000256" key="3">
    <source>
        <dbReference type="ARBA" id="ARBA00010008"/>
    </source>
</evidence>
<evidence type="ECO:0000256" key="7">
    <source>
        <dbReference type="ARBA" id="ARBA00022898"/>
    </source>
</evidence>
<evidence type="ECO:0000256" key="1">
    <source>
        <dbReference type="ARBA" id="ARBA00001933"/>
    </source>
</evidence>
<protein>
    <recommendedName>
        <fullName evidence="9">8-amino-7-oxononanoate synthase</fullName>
        <shortName evidence="9">AONS</shortName>
        <ecNumber evidence="9">2.3.1.47</ecNumber>
    </recommendedName>
    <alternativeName>
        <fullName evidence="9">7-keto-8-amino-pelargonic acid synthase</fullName>
        <shortName evidence="9">7-KAP synthase</shortName>
        <shortName evidence="9">KAPA synthase</shortName>
    </alternativeName>
    <alternativeName>
        <fullName evidence="9">8-amino-7-ketopelargonate synthase</fullName>
    </alternativeName>
</protein>
<proteinExistence type="inferred from homology"/>
<keyword evidence="5 9" id="KW-0808">Transferase</keyword>
<evidence type="ECO:0000256" key="9">
    <source>
        <dbReference type="HAMAP-Rule" id="MF_01693"/>
    </source>
</evidence>
<dbReference type="PANTHER" id="PTHR13693:SF100">
    <property type="entry name" value="8-AMINO-7-OXONONANOATE SYNTHASE"/>
    <property type="match status" value="1"/>
</dbReference>
<dbReference type="InterPro" id="IPR015422">
    <property type="entry name" value="PyrdxlP-dep_Trfase_small"/>
</dbReference>
<dbReference type="SUPFAM" id="SSF53383">
    <property type="entry name" value="PLP-dependent transferases"/>
    <property type="match status" value="1"/>
</dbReference>